<sequence length="440" mass="49392">MLVDLKMGNLSGSKRSASTATAGNPANISLERVRPLWLCADSPKSDKFLVLEDTDTGDVLMPLIYMKSILVANYSRKLASLKHREVRVPQSNALANKQGLLFWHWAFESPHSIKVLIRRELGEGTPQGHLRLVLLPIVYNAMSCKEELRAHPLFPPLYRAMRHSSYWPLLLDPGKDILRKLDATILHGDGSNKVFDGPKLVESTAMKYMFMFRSLEEMEISKRLRTTTNLTESQVTNSASIQQEGGLESADAQEDEREKGRPGSSLVSQLLSQQADTEVKANTPKERAYSVTLSTDQLRDIVESRHRQLMKEVTSLKGSVLVMMQCLVSILSDTGEKHTPTSLHHPLHSAPAAPRYDPSIYQRIPPWEPPLYDQPNFSQPRHFGYTQHQSPGEATLQQILQALGANQRAKVPQNPIMPQKVQRPQDDGGRRGGSRSRKKK</sequence>
<organism evidence="2">
    <name type="scientific">Picochlorum oklahomense</name>
    <dbReference type="NCBI Taxonomy" id="249345"/>
    <lineage>
        <taxon>Eukaryota</taxon>
        <taxon>Viridiplantae</taxon>
        <taxon>Chlorophyta</taxon>
        <taxon>core chlorophytes</taxon>
        <taxon>Trebouxiophyceae</taxon>
        <taxon>Trebouxiophyceae incertae sedis</taxon>
        <taxon>Picochlorum</taxon>
    </lineage>
</organism>
<name>A0A7S1CTK9_9CHLO</name>
<feature type="compositionally biased region" description="Polar residues" evidence="1">
    <location>
        <begin position="229"/>
        <end position="243"/>
    </location>
</feature>
<feature type="region of interest" description="Disordered" evidence="1">
    <location>
        <begin position="229"/>
        <end position="286"/>
    </location>
</feature>
<feature type="region of interest" description="Disordered" evidence="1">
    <location>
        <begin position="403"/>
        <end position="440"/>
    </location>
</feature>
<feature type="compositionally biased region" description="Low complexity" evidence="1">
    <location>
        <begin position="264"/>
        <end position="274"/>
    </location>
</feature>
<evidence type="ECO:0000256" key="1">
    <source>
        <dbReference type="SAM" id="MobiDB-lite"/>
    </source>
</evidence>
<accession>A0A7S1CTK9</accession>
<feature type="compositionally biased region" description="Basic and acidic residues" evidence="1">
    <location>
        <begin position="277"/>
        <end position="286"/>
    </location>
</feature>
<dbReference type="EMBL" id="HBFV01000501">
    <property type="protein sequence ID" value="CAD8927984.1"/>
    <property type="molecule type" value="Transcribed_RNA"/>
</dbReference>
<dbReference type="AlphaFoldDB" id="A0A7S1CTK9"/>
<reference evidence="2" key="1">
    <citation type="submission" date="2021-01" db="EMBL/GenBank/DDBJ databases">
        <authorList>
            <person name="Corre E."/>
            <person name="Pelletier E."/>
            <person name="Niang G."/>
            <person name="Scheremetjew M."/>
            <person name="Finn R."/>
            <person name="Kale V."/>
            <person name="Holt S."/>
            <person name="Cochrane G."/>
            <person name="Meng A."/>
            <person name="Brown T."/>
            <person name="Cohen L."/>
        </authorList>
    </citation>
    <scope>NUCLEOTIDE SEQUENCE</scope>
    <source>
        <strain evidence="2">CCMP2329</strain>
    </source>
</reference>
<protein>
    <submittedName>
        <fullName evidence="2">Uncharacterized protein</fullName>
    </submittedName>
</protein>
<proteinExistence type="predicted"/>
<gene>
    <name evidence="2" type="ORF">POKL1161_LOCUS337</name>
</gene>
<evidence type="ECO:0000313" key="2">
    <source>
        <dbReference type="EMBL" id="CAD8927984.1"/>
    </source>
</evidence>